<evidence type="ECO:0000259" key="5">
    <source>
        <dbReference type="Pfam" id="PF07715"/>
    </source>
</evidence>
<comment type="subcellular location">
    <subcellularLocation>
        <location evidence="1">Cell outer membrane</location>
    </subcellularLocation>
</comment>
<dbReference type="AlphaFoldDB" id="A0A841J564"/>
<keyword evidence="4" id="KW-0732">Signal</keyword>
<dbReference type="InterPro" id="IPR037066">
    <property type="entry name" value="Plug_dom_sf"/>
</dbReference>
<proteinExistence type="predicted"/>
<comment type="caution">
    <text evidence="6">The sequence shown here is derived from an EMBL/GenBank/DDBJ whole genome shotgun (WGS) entry which is preliminary data.</text>
</comment>
<evidence type="ECO:0000313" key="6">
    <source>
        <dbReference type="EMBL" id="MBB6126143.1"/>
    </source>
</evidence>
<dbReference type="InterPro" id="IPR008969">
    <property type="entry name" value="CarboxyPept-like_regulatory"/>
</dbReference>
<dbReference type="EMBL" id="JACHCA010000001">
    <property type="protein sequence ID" value="MBB6126143.1"/>
    <property type="molecule type" value="Genomic_DNA"/>
</dbReference>
<evidence type="ECO:0000256" key="4">
    <source>
        <dbReference type="SAM" id="SignalP"/>
    </source>
</evidence>
<gene>
    <name evidence="6" type="ORF">HDF22_000244</name>
</gene>
<sequence>MKQSLLKISKWLLSIAVCIFTYSNLQAQTLTIRGIVLDDANQPLPGVSVGIKDTKQGTATSEGGRFTISVSKGQILVFRTVGFATQEVVIGNETNISVSLKADTRSLTEVVVTALGVKKEIQRLGYSTTQIKGSDMTTARDANPLNSLAGKVAGLNIGASAEFFGAPTVVLRGSKDILYVVDGIPVNSDTYNFSADDIDTYNVLKGPNAAALYGFRGINGAIIITTKKGTKDKKGWSIDFNSTNELEKGFIVLPQAQVEYGRGTNYVYNYGNQLYDYNQRLPEWGPRFEGQPIQQYDSPYNPVTNVRTPTPWLARGANNFENFVQTGVTSTNNLALAASGSNYDIRMSYTHTYAGGLFPNTKLNLDNFNLSAAYDVTPKLRVEGNVNTNIQYSPNIPDVSYGPNSYSYMFKVYGSADYDVRDLKDIYKGPQGVQDLTQYAQEYGRLNSPWFMAEKWLRGRNKTDIYGSLKATYKFTDDLSLSLRTQLDTYNELNTEQVPASTNLNQYTTWWYAGWYGDYRQDQRKSLENNTDLNLTYSKNLKGWNIGGLLGASERSFTYNSFWGSTKDLSIPNVYNLNNSINQGFNYNFDSKMQVYSGYYSFDVGYKNYVNLNTTGRVDKLSTLPSGHDTYFYPSVSLSTVVSDYVTLPQAISFFKVRASFADVKGGLTATTIGSAYQAVTGISTTTLLGYGTELITPYNGPTYQNSSPISPSTFYNSTPSVTLSNTIANSAIKPYDVKSYEGGIDLKFLQNRLGLDATAFYTTNGPNIFQLPVAPSTTFTSQIVNGVTTVKKGFEIQLNGSPLRSASGLNWDVNVNYSTYKETLKSIYGNESLLQNGHVYQIGERLDAIYGTKFVRDENGNIVNSGGLPLGAGGGVKQNGLLGYANPDFSFGITNRFSYKNVTFSFQFDGRIGGKIYDRTYYQSNNGGTSIESASGAFGAARLADWNAVKATGKLGNNGAGSYIGEGVKLVSGTPKFANGQITNMNELTFAPNDVPTSVQSYISSGISSNFDEYYMISRTYAKLREVTLGYNLPAKWLRGSFVKKASFALVGRNLLYFAARKDIDLDQYAAGYNASDRTLVGGAGSVDLQSQTARRFGFNINASF</sequence>
<evidence type="ECO:0000256" key="2">
    <source>
        <dbReference type="ARBA" id="ARBA00023136"/>
    </source>
</evidence>
<dbReference type="InterPro" id="IPR036942">
    <property type="entry name" value="Beta-barrel_TonB_sf"/>
</dbReference>
<feature type="signal peptide" evidence="4">
    <location>
        <begin position="1"/>
        <end position="27"/>
    </location>
</feature>
<feature type="domain" description="TonB-dependent receptor plug" evidence="5">
    <location>
        <begin position="123"/>
        <end position="221"/>
    </location>
</feature>
<dbReference type="Pfam" id="PF07715">
    <property type="entry name" value="Plug"/>
    <property type="match status" value="1"/>
</dbReference>
<protein>
    <submittedName>
        <fullName evidence="6">TonB-linked SusC/RagA family outer membrane protein</fullName>
    </submittedName>
</protein>
<evidence type="ECO:0000313" key="7">
    <source>
        <dbReference type="Proteomes" id="UP000548326"/>
    </source>
</evidence>
<evidence type="ECO:0000256" key="3">
    <source>
        <dbReference type="ARBA" id="ARBA00023237"/>
    </source>
</evidence>
<evidence type="ECO:0000256" key="1">
    <source>
        <dbReference type="ARBA" id="ARBA00004442"/>
    </source>
</evidence>
<keyword evidence="3" id="KW-0998">Cell outer membrane</keyword>
<dbReference type="InterPro" id="IPR023996">
    <property type="entry name" value="TonB-dep_OMP_SusC/RagA"/>
</dbReference>
<dbReference type="Gene3D" id="2.170.130.10">
    <property type="entry name" value="TonB-dependent receptor, plug domain"/>
    <property type="match status" value="1"/>
</dbReference>
<dbReference type="Pfam" id="PF13715">
    <property type="entry name" value="CarbopepD_reg_2"/>
    <property type="match status" value="1"/>
</dbReference>
<dbReference type="Gene3D" id="2.40.170.20">
    <property type="entry name" value="TonB-dependent receptor, beta-barrel domain"/>
    <property type="match status" value="1"/>
</dbReference>
<name>A0A841J564_9SPHI</name>
<dbReference type="InterPro" id="IPR012910">
    <property type="entry name" value="Plug_dom"/>
</dbReference>
<dbReference type="SUPFAM" id="SSF49464">
    <property type="entry name" value="Carboxypeptidase regulatory domain-like"/>
    <property type="match status" value="1"/>
</dbReference>
<dbReference type="SUPFAM" id="SSF56935">
    <property type="entry name" value="Porins"/>
    <property type="match status" value="1"/>
</dbReference>
<dbReference type="NCBIfam" id="TIGR04056">
    <property type="entry name" value="OMP_RagA_SusC"/>
    <property type="match status" value="1"/>
</dbReference>
<dbReference type="Proteomes" id="UP000548326">
    <property type="component" value="Unassembled WGS sequence"/>
</dbReference>
<dbReference type="Gene3D" id="2.60.40.1120">
    <property type="entry name" value="Carboxypeptidase-like, regulatory domain"/>
    <property type="match status" value="1"/>
</dbReference>
<dbReference type="RefSeq" id="WP_183585110.1">
    <property type="nucleotide sequence ID" value="NZ_JACHCA010000001.1"/>
</dbReference>
<dbReference type="GO" id="GO:0009279">
    <property type="term" value="C:cell outer membrane"/>
    <property type="evidence" value="ECO:0007669"/>
    <property type="project" value="UniProtKB-SubCell"/>
</dbReference>
<keyword evidence="2" id="KW-0472">Membrane</keyword>
<feature type="chain" id="PRO_5032294775" evidence="4">
    <location>
        <begin position="28"/>
        <end position="1106"/>
    </location>
</feature>
<accession>A0A841J564</accession>
<reference evidence="6 7" key="1">
    <citation type="submission" date="2020-08" db="EMBL/GenBank/DDBJ databases">
        <title>Genomic Encyclopedia of Type Strains, Phase IV (KMG-V): Genome sequencing to study the core and pangenomes of soil and plant-associated prokaryotes.</title>
        <authorList>
            <person name="Whitman W."/>
        </authorList>
    </citation>
    <scope>NUCLEOTIDE SEQUENCE [LARGE SCALE GENOMIC DNA]</scope>
    <source>
        <strain evidence="6 7">MP601</strain>
    </source>
</reference>
<organism evidence="6 7">
    <name type="scientific">Mucilaginibacter lappiensis</name>
    <dbReference type="NCBI Taxonomy" id="354630"/>
    <lineage>
        <taxon>Bacteria</taxon>
        <taxon>Pseudomonadati</taxon>
        <taxon>Bacteroidota</taxon>
        <taxon>Sphingobacteriia</taxon>
        <taxon>Sphingobacteriales</taxon>
        <taxon>Sphingobacteriaceae</taxon>
        <taxon>Mucilaginibacter</taxon>
    </lineage>
</organism>